<evidence type="ECO:0000256" key="4">
    <source>
        <dbReference type="ARBA" id="ARBA00022452"/>
    </source>
</evidence>
<proteinExistence type="inferred from homology"/>
<evidence type="ECO:0000256" key="3">
    <source>
        <dbReference type="ARBA" id="ARBA00022448"/>
    </source>
</evidence>
<evidence type="ECO:0000256" key="2">
    <source>
        <dbReference type="ARBA" id="ARBA00007613"/>
    </source>
</evidence>
<reference evidence="10" key="1">
    <citation type="submission" date="2016-10" db="EMBL/GenBank/DDBJ databases">
        <authorList>
            <person name="Varghese N."/>
            <person name="Submissions S."/>
        </authorList>
    </citation>
    <scope>NUCLEOTIDE SEQUENCE [LARGE SCALE GENOMIC DNA]</scope>
    <source>
        <strain evidence="10">DSM 8415</strain>
    </source>
</reference>
<dbReference type="Proteomes" id="UP000199411">
    <property type="component" value="Unassembled WGS sequence"/>
</dbReference>
<dbReference type="InterPro" id="IPR003423">
    <property type="entry name" value="OMP_efflux"/>
</dbReference>
<dbReference type="Pfam" id="PF02321">
    <property type="entry name" value="OEP"/>
    <property type="match status" value="1"/>
</dbReference>
<evidence type="ECO:0000256" key="5">
    <source>
        <dbReference type="ARBA" id="ARBA00022692"/>
    </source>
</evidence>
<keyword evidence="6" id="KW-0472">Membrane</keyword>
<keyword evidence="4" id="KW-1134">Transmembrane beta strand</keyword>
<accession>A0A1G6QA05</accession>
<keyword evidence="7" id="KW-0998">Cell outer membrane</keyword>
<evidence type="ECO:0000256" key="6">
    <source>
        <dbReference type="ARBA" id="ARBA00023136"/>
    </source>
</evidence>
<sequence>MSLNYKMKVSIFICLVLFLIPYACKAQTITLEQLQQLIQKDPNIEIAQKEYNIAKSQVDINESALSPTLFGSVTYTNYSNPVQTSTYNVSTTNQNGLTNNYSETLTPQQQRYNNVSANIGLSIPLFGSRQSLKRDLVISKSILNQNSANIELQKWQAIKSLIYAYSEYYVRSIQIDLAKGFLHDESLVKDILLKRQKAGLILDSDRLELNTEFSAVKRNEFVYLKQYQDALNTLQLLTGKTLDNFQFVYPYLDTESITKQKLLESMYKNPQIKLYTEKLEGYKKALSEVGSIFSSGSLSVQTGIQNSFQGKMGWNVSATLNVGMPLFEKKWRDATYSKAFLEMQKAELELENQKKAYKNACDSYYLWLKSRKENLDFAVERFNAAFASYNTAKLRKPINPGDYCN</sequence>
<dbReference type="PANTHER" id="PTHR30026">
    <property type="entry name" value="OUTER MEMBRANE PROTEIN TOLC"/>
    <property type="match status" value="1"/>
</dbReference>
<dbReference type="Gene3D" id="1.20.1600.10">
    <property type="entry name" value="Outer membrane efflux proteins (OEP)"/>
    <property type="match status" value="1"/>
</dbReference>
<organism evidence="9 10">
    <name type="scientific">Desulfurella multipotens</name>
    <dbReference type="NCBI Taxonomy" id="79269"/>
    <lineage>
        <taxon>Bacteria</taxon>
        <taxon>Pseudomonadati</taxon>
        <taxon>Campylobacterota</taxon>
        <taxon>Desulfurellia</taxon>
        <taxon>Desulfurellales</taxon>
        <taxon>Desulfurellaceae</taxon>
        <taxon>Desulfurella</taxon>
    </lineage>
</organism>
<keyword evidence="5" id="KW-0812">Transmembrane</keyword>
<dbReference type="SUPFAM" id="SSF56954">
    <property type="entry name" value="Outer membrane efflux proteins (OEP)"/>
    <property type="match status" value="1"/>
</dbReference>
<evidence type="ECO:0000313" key="9">
    <source>
        <dbReference type="EMBL" id="SDC88495.1"/>
    </source>
</evidence>
<dbReference type="PANTHER" id="PTHR30026:SF20">
    <property type="entry name" value="OUTER MEMBRANE PROTEIN TOLC"/>
    <property type="match status" value="1"/>
</dbReference>
<dbReference type="EMBL" id="FMYU01000011">
    <property type="protein sequence ID" value="SDC88495.1"/>
    <property type="molecule type" value="Genomic_DNA"/>
</dbReference>
<name>A0A1G6QA05_9BACT</name>
<dbReference type="GO" id="GO:1990281">
    <property type="term" value="C:efflux pump complex"/>
    <property type="evidence" value="ECO:0007669"/>
    <property type="project" value="TreeGrafter"/>
</dbReference>
<evidence type="ECO:0000256" key="1">
    <source>
        <dbReference type="ARBA" id="ARBA00004442"/>
    </source>
</evidence>
<evidence type="ECO:0000256" key="8">
    <source>
        <dbReference type="SAM" id="Coils"/>
    </source>
</evidence>
<dbReference type="GO" id="GO:0015288">
    <property type="term" value="F:porin activity"/>
    <property type="evidence" value="ECO:0007669"/>
    <property type="project" value="TreeGrafter"/>
</dbReference>
<evidence type="ECO:0000256" key="7">
    <source>
        <dbReference type="ARBA" id="ARBA00023237"/>
    </source>
</evidence>
<comment type="subcellular location">
    <subcellularLocation>
        <location evidence="1">Cell outer membrane</location>
    </subcellularLocation>
</comment>
<protein>
    <submittedName>
        <fullName evidence="9">Outer membrane protein TolC</fullName>
    </submittedName>
</protein>
<keyword evidence="3" id="KW-0813">Transport</keyword>
<keyword evidence="8" id="KW-0175">Coiled coil</keyword>
<gene>
    <name evidence="9" type="ORF">SAMN05660835_01521</name>
</gene>
<evidence type="ECO:0000313" key="10">
    <source>
        <dbReference type="Proteomes" id="UP000199411"/>
    </source>
</evidence>
<dbReference type="AlphaFoldDB" id="A0A1G6QA05"/>
<comment type="similarity">
    <text evidence="2">Belongs to the outer membrane factor (OMF) (TC 1.B.17) family.</text>
</comment>
<dbReference type="GO" id="GO:0009279">
    <property type="term" value="C:cell outer membrane"/>
    <property type="evidence" value="ECO:0007669"/>
    <property type="project" value="UniProtKB-SubCell"/>
</dbReference>
<feature type="coiled-coil region" evidence="8">
    <location>
        <begin position="336"/>
        <end position="363"/>
    </location>
</feature>
<dbReference type="GO" id="GO:0015562">
    <property type="term" value="F:efflux transmembrane transporter activity"/>
    <property type="evidence" value="ECO:0007669"/>
    <property type="project" value="InterPro"/>
</dbReference>
<dbReference type="InterPro" id="IPR051906">
    <property type="entry name" value="TolC-like"/>
</dbReference>
<keyword evidence="10" id="KW-1185">Reference proteome</keyword>